<proteinExistence type="predicted"/>
<evidence type="ECO:0008006" key="4">
    <source>
        <dbReference type="Google" id="ProtNLM"/>
    </source>
</evidence>
<keyword evidence="1" id="KW-0732">Signal</keyword>
<name>A0A9D2LXM3_9FIRM</name>
<evidence type="ECO:0000313" key="3">
    <source>
        <dbReference type="Proteomes" id="UP000824214"/>
    </source>
</evidence>
<comment type="caution">
    <text evidence="2">The sequence shown here is derived from an EMBL/GenBank/DDBJ whole genome shotgun (WGS) entry which is preliminary data.</text>
</comment>
<evidence type="ECO:0000256" key="1">
    <source>
        <dbReference type="SAM" id="SignalP"/>
    </source>
</evidence>
<dbReference type="Proteomes" id="UP000824214">
    <property type="component" value="Unassembled WGS sequence"/>
</dbReference>
<reference evidence="2" key="1">
    <citation type="journal article" date="2021" name="PeerJ">
        <title>Extensive microbial diversity within the chicken gut microbiome revealed by metagenomics and culture.</title>
        <authorList>
            <person name="Gilroy R."/>
            <person name="Ravi A."/>
            <person name="Getino M."/>
            <person name="Pursley I."/>
            <person name="Horton D.L."/>
            <person name="Alikhan N.F."/>
            <person name="Baker D."/>
            <person name="Gharbi K."/>
            <person name="Hall N."/>
            <person name="Watson M."/>
            <person name="Adriaenssens E.M."/>
            <person name="Foster-Nyarko E."/>
            <person name="Jarju S."/>
            <person name="Secka A."/>
            <person name="Antonio M."/>
            <person name="Oren A."/>
            <person name="Chaudhuri R.R."/>
            <person name="La Ragione R."/>
            <person name="Hildebrand F."/>
            <person name="Pallen M.J."/>
        </authorList>
    </citation>
    <scope>NUCLEOTIDE SEQUENCE</scope>
    <source>
        <strain evidence="2">ChiBcolR8-3208</strain>
    </source>
</reference>
<dbReference type="EMBL" id="DWXZ01000100">
    <property type="protein sequence ID" value="HJB37387.1"/>
    <property type="molecule type" value="Genomic_DNA"/>
</dbReference>
<protein>
    <recommendedName>
        <fullName evidence="4">Lipoprotein</fullName>
    </recommendedName>
</protein>
<gene>
    <name evidence="2" type="ORF">H9942_04870</name>
</gene>
<reference evidence="2" key="2">
    <citation type="submission" date="2021-04" db="EMBL/GenBank/DDBJ databases">
        <authorList>
            <person name="Gilroy R."/>
        </authorList>
    </citation>
    <scope>NUCLEOTIDE SEQUENCE</scope>
    <source>
        <strain evidence="2">ChiBcolR8-3208</strain>
    </source>
</reference>
<dbReference type="AlphaFoldDB" id="A0A9D2LXM3"/>
<organism evidence="2 3">
    <name type="scientific">Candidatus Acutalibacter ornithocaccae</name>
    <dbReference type="NCBI Taxonomy" id="2838416"/>
    <lineage>
        <taxon>Bacteria</taxon>
        <taxon>Bacillati</taxon>
        <taxon>Bacillota</taxon>
        <taxon>Clostridia</taxon>
        <taxon>Eubacteriales</taxon>
        <taxon>Acutalibacteraceae</taxon>
        <taxon>Acutalibacter</taxon>
    </lineage>
</organism>
<accession>A0A9D2LXM3</accession>
<dbReference type="PROSITE" id="PS51257">
    <property type="entry name" value="PROKAR_LIPOPROTEIN"/>
    <property type="match status" value="1"/>
</dbReference>
<feature type="chain" id="PRO_5039192030" description="Lipoprotein" evidence="1">
    <location>
        <begin position="22"/>
        <end position="171"/>
    </location>
</feature>
<feature type="signal peptide" evidence="1">
    <location>
        <begin position="1"/>
        <end position="21"/>
    </location>
</feature>
<sequence length="171" mass="18866">MKRTMLLCLALLLALWSAACGETVSLPESLGVNASQGTVQDHWDGHGAMGDGTEYWEIAFSPEDAAEFEKSLQTAQGWHALPLDNDVRYLLYGTEGIEKAQDGAYISVNPYLTGKDGGPLFPQVEEGYWFFCDDQTESYTAQGVRERPSQNFTAAVYDSQSRTLYCGELDT</sequence>
<evidence type="ECO:0000313" key="2">
    <source>
        <dbReference type="EMBL" id="HJB37387.1"/>
    </source>
</evidence>